<keyword evidence="4" id="KW-0175">Coiled coil</keyword>
<dbReference type="PANTHER" id="PTHR43828">
    <property type="entry name" value="ASPARAGINASE"/>
    <property type="match status" value="1"/>
</dbReference>
<dbReference type="InterPro" id="IPR036770">
    <property type="entry name" value="Ankyrin_rpt-contain_sf"/>
</dbReference>
<reference evidence="8" key="1">
    <citation type="submission" date="2016-03" db="EMBL/GenBank/DDBJ databases">
        <authorList>
            <person name="Devillers Hugo."/>
        </authorList>
    </citation>
    <scope>NUCLEOTIDE SEQUENCE [LARGE SCALE GENOMIC DNA]</scope>
</reference>
<feature type="repeat" description="ANK" evidence="3">
    <location>
        <begin position="256"/>
        <end position="288"/>
    </location>
</feature>
<evidence type="ECO:0000256" key="5">
    <source>
        <dbReference type="SAM" id="MobiDB-lite"/>
    </source>
</evidence>
<dbReference type="Proteomes" id="UP000191144">
    <property type="component" value="Chromosome G"/>
</dbReference>
<keyword evidence="1" id="KW-0677">Repeat</keyword>
<dbReference type="PANTHER" id="PTHR43828:SF3">
    <property type="entry name" value="CHROMO DOMAIN-CONTAINING PROTEIN"/>
    <property type="match status" value="1"/>
</dbReference>
<protein>
    <submittedName>
        <fullName evidence="7">LAME_0G01662g1_1</fullName>
    </submittedName>
</protein>
<evidence type="ECO:0000256" key="1">
    <source>
        <dbReference type="ARBA" id="ARBA00022737"/>
    </source>
</evidence>
<dbReference type="SUPFAM" id="SSF48403">
    <property type="entry name" value="Ankyrin repeat"/>
    <property type="match status" value="1"/>
</dbReference>
<dbReference type="EMBL" id="LT598484">
    <property type="protein sequence ID" value="SCU99056.1"/>
    <property type="molecule type" value="Genomic_DNA"/>
</dbReference>
<dbReference type="Gene3D" id="3.10.260.30">
    <property type="match status" value="1"/>
</dbReference>
<evidence type="ECO:0000256" key="2">
    <source>
        <dbReference type="ARBA" id="ARBA00023043"/>
    </source>
</evidence>
<dbReference type="GO" id="GO:0030907">
    <property type="term" value="C:MBF transcription complex"/>
    <property type="evidence" value="ECO:0007669"/>
    <property type="project" value="TreeGrafter"/>
</dbReference>
<feature type="region of interest" description="Disordered" evidence="5">
    <location>
        <begin position="97"/>
        <end position="155"/>
    </location>
</feature>
<dbReference type="AlphaFoldDB" id="A0A1G4K5J6"/>
<dbReference type="PROSITE" id="PS50088">
    <property type="entry name" value="ANK_REPEAT"/>
    <property type="match status" value="2"/>
</dbReference>
<keyword evidence="2 3" id="KW-0040">ANK repeat</keyword>
<proteinExistence type="predicted"/>
<evidence type="ECO:0000313" key="8">
    <source>
        <dbReference type="Proteomes" id="UP000191144"/>
    </source>
</evidence>
<evidence type="ECO:0000256" key="3">
    <source>
        <dbReference type="PROSITE-ProRule" id="PRU00023"/>
    </source>
</evidence>
<dbReference type="Pfam" id="PF18530">
    <property type="entry name" value="Swi6_N"/>
    <property type="match status" value="1"/>
</dbReference>
<keyword evidence="8" id="KW-1185">Reference proteome</keyword>
<evidence type="ECO:0000256" key="4">
    <source>
        <dbReference type="SAM" id="Coils"/>
    </source>
</evidence>
<dbReference type="GO" id="GO:0003713">
    <property type="term" value="F:transcription coactivator activity"/>
    <property type="evidence" value="ECO:0007669"/>
    <property type="project" value="TreeGrafter"/>
</dbReference>
<dbReference type="OrthoDB" id="6718656at2759"/>
<organism evidence="7 8">
    <name type="scientific">Lachancea meyersii CBS 8951</name>
    <dbReference type="NCBI Taxonomy" id="1266667"/>
    <lineage>
        <taxon>Eukaryota</taxon>
        <taxon>Fungi</taxon>
        <taxon>Dikarya</taxon>
        <taxon>Ascomycota</taxon>
        <taxon>Saccharomycotina</taxon>
        <taxon>Saccharomycetes</taxon>
        <taxon>Saccharomycetales</taxon>
        <taxon>Saccharomycetaceae</taxon>
        <taxon>Lachancea</taxon>
    </lineage>
</organism>
<accession>A0A1G4K5J6</accession>
<feature type="coiled-coil region" evidence="4">
    <location>
        <begin position="476"/>
        <end position="534"/>
    </location>
</feature>
<dbReference type="InterPro" id="IPR051642">
    <property type="entry name" value="SWI6-like"/>
</dbReference>
<feature type="domain" description="Swi6 N-terminal" evidence="6">
    <location>
        <begin position="10"/>
        <end position="98"/>
    </location>
</feature>
<name>A0A1G4K5J6_9SACH</name>
<feature type="compositionally biased region" description="Basic and acidic residues" evidence="5">
    <location>
        <begin position="115"/>
        <end position="125"/>
    </location>
</feature>
<sequence length="701" mass="79112">MAVRELEVECIYNDQQHVVKLVQDLEKGLFLVGSLLPLLALEHDEDQSQRDWRSRLLHKLDISVNKDPQGREWISRNKTWELLQSLKVQDAFQGVFDTDQGSQTNDTDHDEDANTGEKEVREYRNGDSNGDEVNENSGVPDSKIAQTEDDGIDVFPKRVRPDQQLGSPLKKLKPAESFLPAHSMKHDLQFNTPLTIQPAKKPVTNFAPEDRVKLEQLLQHILFPDSQAVRFETALANLGISYPNNQLNLDISIDEHGNTPLHWLCSVANVRLTKDLINHGADRFLGDKTGESALVKAVKSVNNYDSGTFEELLDFLYPCLTLVDDMSRSVLHHIVITSGMPGCAAAAKYYLDILMGWIVKKQTREISSDDDPIMSALDLKWFINHVLNARDTNGDTCLNIASRLGNVSIVEALLDYGADPRISNNSGLRPVDFGAGATKLEGAQTNNTGVDGSISVSGPNPSMLINNIQSLVKTISQDYEMEIKQHKDQLSMLHRELDNQRQMLTTSREKLAHARHLRDEHTQLTEQISNIQQAILQEDADFKKVSEELGIDDESLEMAEFDADEPFRIDFIFNFLENKLQNDYSGNFEQFFEDASLDDLLKQLMQENSGQEESIPPEALLRARITAYEKNEHNLNESLKSVREKQAHLEGRFRRVLSLCLKVEGDKIDGMLDGLLRAISSEDPEDIDTNEMQMFLSKHAV</sequence>
<dbReference type="GO" id="GO:0033309">
    <property type="term" value="C:SBF transcription complex"/>
    <property type="evidence" value="ECO:0007669"/>
    <property type="project" value="TreeGrafter"/>
</dbReference>
<gene>
    <name evidence="7" type="ORF">LAME_0G01662G</name>
</gene>
<dbReference type="SMART" id="SM00248">
    <property type="entry name" value="ANK"/>
    <property type="match status" value="2"/>
</dbReference>
<feature type="repeat" description="ANK" evidence="3">
    <location>
        <begin position="393"/>
        <end position="425"/>
    </location>
</feature>
<dbReference type="PROSITE" id="PS50297">
    <property type="entry name" value="ANK_REP_REGION"/>
    <property type="match status" value="2"/>
</dbReference>
<evidence type="ECO:0000259" key="6">
    <source>
        <dbReference type="Pfam" id="PF18530"/>
    </source>
</evidence>
<dbReference type="GO" id="GO:0045944">
    <property type="term" value="P:positive regulation of transcription by RNA polymerase II"/>
    <property type="evidence" value="ECO:0007669"/>
    <property type="project" value="UniProtKB-ARBA"/>
</dbReference>
<dbReference type="InterPro" id="IPR002110">
    <property type="entry name" value="Ankyrin_rpt"/>
</dbReference>
<dbReference type="InterPro" id="IPR040822">
    <property type="entry name" value="Swi6_N"/>
</dbReference>
<dbReference type="Pfam" id="PF00023">
    <property type="entry name" value="Ank"/>
    <property type="match status" value="2"/>
</dbReference>
<evidence type="ECO:0000313" key="7">
    <source>
        <dbReference type="EMBL" id="SCU99056.1"/>
    </source>
</evidence>
<dbReference type="Gene3D" id="1.25.40.20">
    <property type="entry name" value="Ankyrin repeat-containing domain"/>
    <property type="match status" value="1"/>
</dbReference>